<dbReference type="SUPFAM" id="SSF50249">
    <property type="entry name" value="Nucleic acid-binding proteins"/>
    <property type="match status" value="3"/>
</dbReference>
<dbReference type="SMART" id="SM00316">
    <property type="entry name" value="S1"/>
    <property type="match status" value="3"/>
</dbReference>
<keyword evidence="2" id="KW-0689">Ribosomal protein</keyword>
<feature type="domain" description="S1 motif" evidence="1">
    <location>
        <begin position="24"/>
        <end position="94"/>
    </location>
</feature>
<feature type="domain" description="S1 motif" evidence="1">
    <location>
        <begin position="111"/>
        <end position="179"/>
    </location>
</feature>
<dbReference type="Gene3D" id="2.40.50.140">
    <property type="entry name" value="Nucleic acid-binding proteins"/>
    <property type="match status" value="3"/>
</dbReference>
<dbReference type="GeneID" id="33353630"/>
<dbReference type="PANTHER" id="PTHR47559:SF1">
    <property type="entry name" value="OS03G0844900 PROTEIN"/>
    <property type="match status" value="1"/>
</dbReference>
<keyword evidence="2" id="KW-0934">Plastid</keyword>
<dbReference type="InterPro" id="IPR003029">
    <property type="entry name" value="S1_domain"/>
</dbReference>
<keyword evidence="2" id="KW-0687">Ribonucleoprotein</keyword>
<dbReference type="Pfam" id="PF00575">
    <property type="entry name" value="S1"/>
    <property type="match status" value="1"/>
</dbReference>
<sequence length="273" mass="31786">MKDNYKKNQFAEILKKYNYTLHSGDIVAGTIKHNEKIGFLVDIGTKKGGYLPKEELLINVNNQANNNLMLMNTTRDFFLITENKYSQQCILSIKRLDYIRAWKRIKQIYSEDIIFYLTIKYLNKGGIITYLEGIQGFIPKSHQCFIEKTSNDQFIKNNIIQCKILTINENKNQLILSNKSAQLRLSIHKFKIGELSYGKIIMLKPYGLFININSIKALLHISETGNLYNKQENKQLIEGKFIKVKIIHINTEQGKISLSIKKLKNIINHHQQY</sequence>
<name>A0A1Z1M3Y9_9FLOR</name>
<dbReference type="GO" id="GO:0005840">
    <property type="term" value="C:ribosome"/>
    <property type="evidence" value="ECO:0007669"/>
    <property type="project" value="UniProtKB-KW"/>
</dbReference>
<dbReference type="AlphaFoldDB" id="A0A1Z1M3Y9"/>
<dbReference type="PROSITE" id="PS50126">
    <property type="entry name" value="S1"/>
    <property type="match status" value="3"/>
</dbReference>
<feature type="domain" description="S1 motif" evidence="1">
    <location>
        <begin position="193"/>
        <end position="261"/>
    </location>
</feature>
<dbReference type="EMBL" id="MF101413">
    <property type="protein sequence ID" value="ARW60495.1"/>
    <property type="molecule type" value="Genomic_DNA"/>
</dbReference>
<dbReference type="InterPro" id="IPR052757">
    <property type="entry name" value="Ribosomal_protein_S1"/>
</dbReference>
<proteinExistence type="predicted"/>
<keyword evidence="2" id="KW-0150">Chloroplast</keyword>
<gene>
    <name evidence="2" type="primary">rps1</name>
</gene>
<geneLocation type="chloroplast" evidence="2"/>
<dbReference type="GO" id="GO:0003676">
    <property type="term" value="F:nucleic acid binding"/>
    <property type="evidence" value="ECO:0007669"/>
    <property type="project" value="InterPro"/>
</dbReference>
<reference evidence="2" key="1">
    <citation type="journal article" date="2017" name="J. Phycol.">
        <title>Analysis of chloroplast genomes and a supermatrix inform reclassification of the Rhodomelaceae (Rhodophyta).</title>
        <authorList>
            <person name="Diaz-Tapia P."/>
            <person name="Maggs C.A."/>
            <person name="West J.A."/>
            <person name="Verbruggen H."/>
        </authorList>
    </citation>
    <scope>NUCLEOTIDE SEQUENCE</scope>
    <source>
        <strain evidence="2">JH1427</strain>
    </source>
</reference>
<evidence type="ECO:0000259" key="1">
    <source>
        <dbReference type="PROSITE" id="PS50126"/>
    </source>
</evidence>
<protein>
    <submittedName>
        <fullName evidence="2">Ribosomal protein S1</fullName>
    </submittedName>
</protein>
<evidence type="ECO:0000313" key="2">
    <source>
        <dbReference type="EMBL" id="ARW60495.1"/>
    </source>
</evidence>
<accession>A0A1Z1M3Y9</accession>
<dbReference type="InterPro" id="IPR012340">
    <property type="entry name" value="NA-bd_OB-fold"/>
</dbReference>
<organism evidence="2">
    <name type="scientific">Periphykon beckeri</name>
    <dbReference type="NCBI Taxonomy" id="2006982"/>
    <lineage>
        <taxon>Eukaryota</taxon>
        <taxon>Rhodophyta</taxon>
        <taxon>Florideophyceae</taxon>
        <taxon>Rhodymeniophycidae</taxon>
        <taxon>Ceramiales</taxon>
        <taxon>Rhodomelaceae</taxon>
        <taxon>Periphykon</taxon>
    </lineage>
</organism>
<dbReference type="RefSeq" id="YP_009392147.1">
    <property type="nucleotide sequence ID" value="NC_035261.1"/>
</dbReference>
<dbReference type="PANTHER" id="PTHR47559">
    <property type="entry name" value="OS03G0844900 PROTEIN"/>
    <property type="match status" value="1"/>
</dbReference>